<dbReference type="OrthoDB" id="9803529at2"/>
<reference evidence="3 4" key="1">
    <citation type="journal article" date="2010" name="Stand. Genomic Sci.">
        <title>Complete genome sequence of Spirochaeta smaragdinae type strain (SEBR 4228).</title>
        <authorList>
            <person name="Mavromatis K."/>
            <person name="Yasawong M."/>
            <person name="Chertkov O."/>
            <person name="Lapidus A."/>
            <person name="Lucas S."/>
            <person name="Nolan M."/>
            <person name="Del Rio T.G."/>
            <person name="Tice H."/>
            <person name="Cheng J.F."/>
            <person name="Pitluck S."/>
            <person name="Liolios K."/>
            <person name="Ivanova N."/>
            <person name="Tapia R."/>
            <person name="Han C."/>
            <person name="Bruce D."/>
            <person name="Goodwin L."/>
            <person name="Pati A."/>
            <person name="Chen A."/>
            <person name="Palaniappan K."/>
            <person name="Land M."/>
            <person name="Hauser L."/>
            <person name="Chang Y.J."/>
            <person name="Jeffries C.D."/>
            <person name="Detter J.C."/>
            <person name="Rohde M."/>
            <person name="Brambilla E."/>
            <person name="Spring S."/>
            <person name="Goker M."/>
            <person name="Sikorski J."/>
            <person name="Woyke T."/>
            <person name="Bristow J."/>
            <person name="Eisen J.A."/>
            <person name="Markowitz V."/>
            <person name="Hugenholtz P."/>
            <person name="Klenk H.P."/>
            <person name="Kyrpides N.C."/>
        </authorList>
    </citation>
    <scope>NUCLEOTIDE SEQUENCE [LARGE SCALE GENOMIC DNA]</scope>
    <source>
        <strain evidence="4">DSM 11293 / JCM 15392 / SEBR 4228</strain>
    </source>
</reference>
<dbReference type="HOGENOM" id="CLU_026231_0_1_12"/>
<evidence type="ECO:0000256" key="1">
    <source>
        <dbReference type="ARBA" id="ARBA00043967"/>
    </source>
</evidence>
<dbReference type="AlphaFoldDB" id="E1R790"/>
<organism evidence="3 4">
    <name type="scientific">Sediminispirochaeta smaragdinae (strain DSM 11293 / JCM 15392 / SEBR 4228)</name>
    <name type="common">Spirochaeta smaragdinae</name>
    <dbReference type="NCBI Taxonomy" id="573413"/>
    <lineage>
        <taxon>Bacteria</taxon>
        <taxon>Pseudomonadati</taxon>
        <taxon>Spirochaetota</taxon>
        <taxon>Spirochaetia</taxon>
        <taxon>Spirochaetales</taxon>
        <taxon>Spirochaetaceae</taxon>
        <taxon>Sediminispirochaeta</taxon>
    </lineage>
</organism>
<dbReference type="PANTHER" id="PTHR30508">
    <property type="entry name" value="FES CLUSTER ASSEMBLY PROTEIN SUF"/>
    <property type="match status" value="1"/>
</dbReference>
<dbReference type="KEGG" id="ssm:Spirs_3507"/>
<dbReference type="Pfam" id="PF01458">
    <property type="entry name" value="SUFBD_core"/>
    <property type="match status" value="1"/>
</dbReference>
<comment type="similarity">
    <text evidence="1">Belongs to the iron-sulfur cluster assembly SufBD family.</text>
</comment>
<dbReference type="RefSeq" id="WP_013256054.1">
    <property type="nucleotide sequence ID" value="NC_014364.1"/>
</dbReference>
<dbReference type="SUPFAM" id="SSF101960">
    <property type="entry name" value="Stabilizer of iron transporter SufD"/>
    <property type="match status" value="1"/>
</dbReference>
<dbReference type="eggNOG" id="COG0719">
    <property type="taxonomic scope" value="Bacteria"/>
</dbReference>
<sequence>MKASHNRIAGKLQALEPEDREALSEVAVTSAEENRSGTFVLKDASPVCSYSYVDGIELLPIADALETYDWLRERYYWGLIPEETSPLSQNKAFSEKPLGYFLRVKEGEKAKLPSQAALYMTGSLGRQLLHNVVILEEDAELELITGCVSNPFMKGGEHIAVSETYVGKHAKLTNTMIHSWSPDVRVMPHSATIVDTGGSYVSNYISLRPAGIMESNPVTYLKGAGASAKYFSIVLGSEASMITLGGDVYLNAEGTSAEIAHRAVCTGGKIIQKGLLIGNAECHAHVDCAGMLITPGSDGYIESIPGLRSHHEEAHMSHEASIGKIAPQQVQYLMAHGLEEREAISMIVRGFLDADIHGLGPELDRRISEIAELAGHGE</sequence>
<evidence type="ECO:0000313" key="3">
    <source>
        <dbReference type="EMBL" id="ADK82595.1"/>
    </source>
</evidence>
<proteinExistence type="inferred from homology"/>
<dbReference type="GO" id="GO:0016226">
    <property type="term" value="P:iron-sulfur cluster assembly"/>
    <property type="evidence" value="ECO:0007669"/>
    <property type="project" value="InterPro"/>
</dbReference>
<dbReference type="InterPro" id="IPR037284">
    <property type="entry name" value="SUF_FeS_clus_asmbl_SufBD_sf"/>
</dbReference>
<dbReference type="STRING" id="573413.Spirs_3507"/>
<dbReference type="Proteomes" id="UP000002318">
    <property type="component" value="Chromosome"/>
</dbReference>
<dbReference type="PANTHER" id="PTHR30508:SF1">
    <property type="entry name" value="UPF0051 PROTEIN ABCI8, CHLOROPLASTIC-RELATED"/>
    <property type="match status" value="1"/>
</dbReference>
<dbReference type="InterPro" id="IPR000825">
    <property type="entry name" value="SUF_FeS_clus_asmbl_SufBD_core"/>
</dbReference>
<gene>
    <name evidence="3" type="ordered locus">Spirs_3507</name>
</gene>
<keyword evidence="4" id="KW-1185">Reference proteome</keyword>
<name>E1R790_SEDSS</name>
<evidence type="ECO:0000313" key="4">
    <source>
        <dbReference type="Proteomes" id="UP000002318"/>
    </source>
</evidence>
<protein>
    <submittedName>
        <fullName evidence="3">SufBD protein</fullName>
    </submittedName>
</protein>
<evidence type="ECO:0000259" key="2">
    <source>
        <dbReference type="Pfam" id="PF01458"/>
    </source>
</evidence>
<dbReference type="InterPro" id="IPR055346">
    <property type="entry name" value="Fe-S_cluster_assembly_SufBD"/>
</dbReference>
<dbReference type="EMBL" id="CP002116">
    <property type="protein sequence ID" value="ADK82595.1"/>
    <property type="molecule type" value="Genomic_DNA"/>
</dbReference>
<accession>E1R790</accession>
<feature type="domain" description="SUF system FeS cluster assembly SufBD core" evidence="2">
    <location>
        <begin position="127"/>
        <end position="351"/>
    </location>
</feature>